<gene>
    <name evidence="1" type="ORF">GRI43_10955</name>
</gene>
<proteinExistence type="predicted"/>
<accession>A0A6I4V7M4</accession>
<name>A0A6I4V7M4_9SPHN</name>
<evidence type="ECO:0000313" key="1">
    <source>
        <dbReference type="EMBL" id="MXP47902.1"/>
    </source>
</evidence>
<evidence type="ECO:0000313" key="2">
    <source>
        <dbReference type="Proteomes" id="UP000471435"/>
    </source>
</evidence>
<dbReference type="RefSeq" id="WP_160731701.1">
    <property type="nucleotide sequence ID" value="NZ_WTYP01000002.1"/>
</dbReference>
<sequence>MAPFLLILAGTALSGCVAKTALDVVTAPVKVAGKAVDLATTSQSEADEKRGRELRKREERLGKLERRYADQIDDCRGGDEDACEKARESYDEMQAIIPTIPAEPDPRT</sequence>
<dbReference type="AlphaFoldDB" id="A0A6I4V7M4"/>
<dbReference type="Proteomes" id="UP000471435">
    <property type="component" value="Unassembled WGS sequence"/>
</dbReference>
<keyword evidence="2" id="KW-1185">Reference proteome</keyword>
<dbReference type="OrthoDB" id="7428913at2"/>
<protein>
    <submittedName>
        <fullName evidence="1">Uncharacterized protein</fullName>
    </submittedName>
</protein>
<comment type="caution">
    <text evidence="1">The sequence shown here is derived from an EMBL/GenBank/DDBJ whole genome shotgun (WGS) entry which is preliminary data.</text>
</comment>
<dbReference type="EMBL" id="WTYP01000002">
    <property type="protein sequence ID" value="MXP47902.1"/>
    <property type="molecule type" value="Genomic_DNA"/>
</dbReference>
<reference evidence="1 2" key="1">
    <citation type="submission" date="2019-12" db="EMBL/GenBank/DDBJ databases">
        <title>Genomic-based taxomic classification of the family Erythrobacteraceae.</title>
        <authorList>
            <person name="Xu L."/>
        </authorList>
    </citation>
    <scope>NUCLEOTIDE SEQUENCE [LARGE SCALE GENOMIC DNA]</scope>
    <source>
        <strain evidence="1 2">SW-109</strain>
    </source>
</reference>
<organism evidence="1 2">
    <name type="scientific">Pontixanthobacter luteolus</name>
    <dbReference type="NCBI Taxonomy" id="295089"/>
    <lineage>
        <taxon>Bacteria</taxon>
        <taxon>Pseudomonadati</taxon>
        <taxon>Pseudomonadota</taxon>
        <taxon>Alphaproteobacteria</taxon>
        <taxon>Sphingomonadales</taxon>
        <taxon>Erythrobacteraceae</taxon>
        <taxon>Pontixanthobacter</taxon>
    </lineage>
</organism>